<dbReference type="InterPro" id="IPR001753">
    <property type="entry name" value="Enoyl-CoA_hydra/iso"/>
</dbReference>
<keyword evidence="3" id="KW-0456">Lyase</keyword>
<dbReference type="Gene3D" id="1.10.12.10">
    <property type="entry name" value="Lyase 2-enoyl-coa Hydratase, Chain A, domain 2"/>
    <property type="match status" value="1"/>
</dbReference>
<accession>A0ABW9QRU3</accession>
<comment type="similarity">
    <text evidence="1">Belongs to the enoyl-CoA hydratase/isomerase family.</text>
</comment>
<dbReference type="SUPFAM" id="SSF52096">
    <property type="entry name" value="ClpP/crotonase"/>
    <property type="match status" value="1"/>
</dbReference>
<dbReference type="Pfam" id="PF00378">
    <property type="entry name" value="ECH_1"/>
    <property type="match status" value="1"/>
</dbReference>
<name>A0ABW9QRU3_9ACTN</name>
<dbReference type="Proteomes" id="UP000437736">
    <property type="component" value="Unassembled WGS sequence"/>
</dbReference>
<reference evidence="4 5" key="1">
    <citation type="submission" date="2019-11" db="EMBL/GenBank/DDBJ databases">
        <title>Acidiferrimicrobium australis gen. nov., sp. nov., an acidophilic and obligately heterotrophic, member of the Actinobacteria that catalyses dissimilatory oxido- reduction of iron isolated from metal-rich acidic water in Chile.</title>
        <authorList>
            <person name="Gonzalez D."/>
            <person name="Huber K."/>
            <person name="Hedrich S."/>
            <person name="Rojas-Villalobos C."/>
            <person name="Quatrini R."/>
            <person name="Dinamarca M.A."/>
            <person name="Schwarz A."/>
            <person name="Canales C."/>
            <person name="Nancucheo I."/>
        </authorList>
    </citation>
    <scope>NUCLEOTIDE SEQUENCE [LARGE SCALE GENOMIC DNA]</scope>
    <source>
        <strain evidence="4 5">USS-CCA1</strain>
    </source>
</reference>
<dbReference type="EMBL" id="WJHE01000294">
    <property type="protein sequence ID" value="MST32449.1"/>
    <property type="molecule type" value="Genomic_DNA"/>
</dbReference>
<evidence type="ECO:0000313" key="5">
    <source>
        <dbReference type="Proteomes" id="UP000437736"/>
    </source>
</evidence>
<sequence>MSDELVHLQRRPDGVALVTLDRPKANALSLPLLRQLAAVFEELAADLPGAVVIWGGPRIFAAGADIAGFGGPEEAAVIGREFRVAFDRVAALPRVVLAAVCGYALGGGCELALACDLRIVADTAKLGQPEIQLGIIPGAGGTQRLPRLIGAARAKDLVLTGRHVDADEALRIGLADRVVPADQVLDTALELAAALAAGPLVAQQSAKLAIDLGAEASLADGLDLESRLFVEVFGTEDAREGIRSFLEHGPGRARFRGR</sequence>
<keyword evidence="5" id="KW-1185">Reference proteome</keyword>
<dbReference type="PANTHER" id="PTHR11941:SF169">
    <property type="entry name" value="(7AS)-7A-METHYL-1,5-DIOXO-2,3,5,6,7,7A-HEXAHYDRO-1H-INDENE-CARBOXYL-COA HYDROLASE"/>
    <property type="match status" value="1"/>
</dbReference>
<dbReference type="InterPro" id="IPR029045">
    <property type="entry name" value="ClpP/crotonase-like_dom_sf"/>
</dbReference>
<gene>
    <name evidence="4" type="ORF">GHK86_06910</name>
</gene>
<evidence type="ECO:0000256" key="1">
    <source>
        <dbReference type="ARBA" id="ARBA00005254"/>
    </source>
</evidence>
<dbReference type="InterPro" id="IPR014748">
    <property type="entry name" value="Enoyl-CoA_hydra_C"/>
</dbReference>
<dbReference type="CDD" id="cd06558">
    <property type="entry name" value="crotonase-like"/>
    <property type="match status" value="1"/>
</dbReference>
<protein>
    <submittedName>
        <fullName evidence="4">Enoyl-CoA hydratase/isomerase family protein</fullName>
    </submittedName>
</protein>
<evidence type="ECO:0000313" key="4">
    <source>
        <dbReference type="EMBL" id="MST32449.1"/>
    </source>
</evidence>
<dbReference type="PANTHER" id="PTHR11941">
    <property type="entry name" value="ENOYL-COA HYDRATASE-RELATED"/>
    <property type="match status" value="1"/>
</dbReference>
<proteinExistence type="inferred from homology"/>
<dbReference type="Gene3D" id="3.90.226.10">
    <property type="entry name" value="2-enoyl-CoA Hydratase, Chain A, domain 1"/>
    <property type="match status" value="1"/>
</dbReference>
<comment type="caution">
    <text evidence="4">The sequence shown here is derived from an EMBL/GenBank/DDBJ whole genome shotgun (WGS) entry which is preliminary data.</text>
</comment>
<evidence type="ECO:0000256" key="2">
    <source>
        <dbReference type="ARBA" id="ARBA00023098"/>
    </source>
</evidence>
<keyword evidence="2" id="KW-0443">Lipid metabolism</keyword>
<evidence type="ECO:0000256" key="3">
    <source>
        <dbReference type="ARBA" id="ARBA00023239"/>
    </source>
</evidence>
<organism evidence="4 5">
    <name type="scientific">Acidiferrimicrobium australe</name>
    <dbReference type="NCBI Taxonomy" id="2664430"/>
    <lineage>
        <taxon>Bacteria</taxon>
        <taxon>Bacillati</taxon>
        <taxon>Actinomycetota</taxon>
        <taxon>Acidimicrobiia</taxon>
        <taxon>Acidimicrobiales</taxon>
        <taxon>Acidimicrobiaceae</taxon>
        <taxon>Acidiferrimicrobium</taxon>
    </lineage>
</organism>